<dbReference type="AlphaFoldDB" id="A0A8I6RPE2"/>
<dbReference type="GO" id="GO:0034451">
    <property type="term" value="C:centriolar satellite"/>
    <property type="evidence" value="ECO:0007669"/>
    <property type="project" value="TreeGrafter"/>
</dbReference>
<dbReference type="PANTHER" id="PTHR46507:SF4">
    <property type="entry name" value="SSX FAMILY MEMBER 2 INTERACTING PROTEIN"/>
    <property type="match status" value="1"/>
</dbReference>
<keyword evidence="3" id="KW-1185">Reference proteome</keyword>
<dbReference type="GO" id="GO:0035735">
    <property type="term" value="P:intraciliary transport involved in cilium assembly"/>
    <property type="evidence" value="ECO:0007669"/>
    <property type="project" value="TreeGrafter"/>
</dbReference>
<proteinExistence type="predicted"/>
<dbReference type="GeneID" id="106666376"/>
<dbReference type="Proteomes" id="UP000494040">
    <property type="component" value="Unassembled WGS sequence"/>
</dbReference>
<dbReference type="GO" id="GO:0036064">
    <property type="term" value="C:ciliary basal body"/>
    <property type="evidence" value="ECO:0007669"/>
    <property type="project" value="TreeGrafter"/>
</dbReference>
<dbReference type="OrthoDB" id="10572667at2759"/>
<evidence type="ECO:0000256" key="1">
    <source>
        <dbReference type="SAM" id="Coils"/>
    </source>
</evidence>
<name>A0A8I6RPE2_CIMLE</name>
<evidence type="ECO:0000313" key="2">
    <source>
        <dbReference type="EnsemblMetazoa" id="XP_014249030.1"/>
    </source>
</evidence>
<accession>A0A8I6RPE2</accession>
<sequence length="233" mass="26984">MPSKFCNSTNQERCLELLAQELNVLDYNYVLKPKENLTVNLINLSYDLLNDLKKLKVKFSKLTEDNLRLGRLYDGAVQEKTKFEKLSAKESESVCNLQDRVKTLTLQKESAEKELNKSKTEVNRLLKSSNVQKLQHEHDLRRKEQLIDRLKSQLEVYLDNDDLEKAPAAHAKLDPGPTHPSKEDLELFIKTLQNNLQFTNQLARKERVSSAHVFGRFPTLSITRTTERNGEKF</sequence>
<reference evidence="2" key="1">
    <citation type="submission" date="2022-01" db="UniProtKB">
        <authorList>
            <consortium name="EnsemblMetazoa"/>
        </authorList>
    </citation>
    <scope>IDENTIFICATION</scope>
</reference>
<evidence type="ECO:0000313" key="3">
    <source>
        <dbReference type="Proteomes" id="UP000494040"/>
    </source>
</evidence>
<feature type="coiled-coil region" evidence="1">
    <location>
        <begin position="101"/>
        <end position="160"/>
    </location>
</feature>
<keyword evidence="1" id="KW-0175">Coiled coil</keyword>
<organism evidence="2 3">
    <name type="scientific">Cimex lectularius</name>
    <name type="common">Bed bug</name>
    <name type="synonym">Acanthia lectularia</name>
    <dbReference type="NCBI Taxonomy" id="79782"/>
    <lineage>
        <taxon>Eukaryota</taxon>
        <taxon>Metazoa</taxon>
        <taxon>Ecdysozoa</taxon>
        <taxon>Arthropoda</taxon>
        <taxon>Hexapoda</taxon>
        <taxon>Insecta</taxon>
        <taxon>Pterygota</taxon>
        <taxon>Neoptera</taxon>
        <taxon>Paraneoptera</taxon>
        <taxon>Hemiptera</taxon>
        <taxon>Heteroptera</taxon>
        <taxon>Panheteroptera</taxon>
        <taxon>Cimicomorpha</taxon>
        <taxon>Cimicidae</taxon>
        <taxon>Cimex</taxon>
    </lineage>
</organism>
<dbReference type="InterPro" id="IPR052300">
    <property type="entry name" value="Adhesion_Centrosome_assoc"/>
</dbReference>
<dbReference type="EnsemblMetazoa" id="XM_014393544.2">
    <property type="protein sequence ID" value="XP_014249030.1"/>
    <property type="gene ID" value="LOC106666376"/>
</dbReference>
<protein>
    <submittedName>
        <fullName evidence="2">Uncharacterized protein</fullName>
    </submittedName>
</protein>
<dbReference type="KEGG" id="clec:106666376"/>
<dbReference type="OMA" id="TSALCNE"/>
<dbReference type="RefSeq" id="XP_014249030.1">
    <property type="nucleotide sequence ID" value="XM_014393544.2"/>
</dbReference>
<dbReference type="PANTHER" id="PTHR46507">
    <property type="entry name" value="AFADIN- AND ALPHA-ACTININ-BINDING PROTEIN"/>
    <property type="match status" value="1"/>
</dbReference>